<keyword evidence="5" id="KW-0571">Peptide transport</keyword>
<dbReference type="PANTHER" id="PTHR30290:SF10">
    <property type="entry name" value="PERIPLASMIC OLIGOPEPTIDE-BINDING PROTEIN-RELATED"/>
    <property type="match status" value="1"/>
</dbReference>
<keyword evidence="4 6" id="KW-0732">Signal</keyword>
<protein>
    <submittedName>
        <fullName evidence="8">Peptide ABC transporter substrate-binding protein</fullName>
    </submittedName>
</protein>
<evidence type="ECO:0000256" key="4">
    <source>
        <dbReference type="ARBA" id="ARBA00022729"/>
    </source>
</evidence>
<dbReference type="CDD" id="cd08504">
    <property type="entry name" value="PBP2_OppA"/>
    <property type="match status" value="1"/>
</dbReference>
<dbReference type="RefSeq" id="WP_003616919.1">
    <property type="nucleotide sequence ID" value="NZ_CP046131.1"/>
</dbReference>
<evidence type="ECO:0000256" key="3">
    <source>
        <dbReference type="ARBA" id="ARBA00022448"/>
    </source>
</evidence>
<dbReference type="GO" id="GO:0042597">
    <property type="term" value="C:periplasmic space"/>
    <property type="evidence" value="ECO:0007669"/>
    <property type="project" value="UniProtKB-ARBA"/>
</dbReference>
<accession>A0A381KWF5</accession>
<dbReference type="Gene3D" id="3.90.76.10">
    <property type="entry name" value="Dipeptide-binding Protein, Domain 1"/>
    <property type="match status" value="1"/>
</dbReference>
<dbReference type="FunFam" id="3.90.76.10:FF:000001">
    <property type="entry name" value="Oligopeptide ABC transporter substrate-binding protein"/>
    <property type="match status" value="1"/>
</dbReference>
<dbReference type="AlphaFoldDB" id="A0A381KWF5"/>
<proteinExistence type="inferred from homology"/>
<feature type="chain" id="PRO_5043165663" evidence="6">
    <location>
        <begin position="21"/>
        <end position="541"/>
    </location>
</feature>
<keyword evidence="3" id="KW-0813">Transport</keyword>
<evidence type="ECO:0000256" key="5">
    <source>
        <dbReference type="ARBA" id="ARBA00022856"/>
    </source>
</evidence>
<reference evidence="8" key="1">
    <citation type="submission" date="2018-07" db="EMBL/GenBank/DDBJ databases">
        <authorList>
            <person name="Somerville V."/>
        </authorList>
    </citation>
    <scope>NUCLEOTIDE SEQUENCE</scope>
    <source>
        <strain evidence="8">NWC_2_2</strain>
    </source>
</reference>
<dbReference type="SUPFAM" id="SSF53850">
    <property type="entry name" value="Periplasmic binding protein-like II"/>
    <property type="match status" value="1"/>
</dbReference>
<dbReference type="PROSITE" id="PS51257">
    <property type="entry name" value="PROKAR_LIPOPROTEIN"/>
    <property type="match status" value="1"/>
</dbReference>
<comment type="subcellular location">
    <subcellularLocation>
        <location evidence="1">Cell envelope</location>
    </subcellularLocation>
</comment>
<evidence type="ECO:0000256" key="1">
    <source>
        <dbReference type="ARBA" id="ARBA00004196"/>
    </source>
</evidence>
<comment type="similarity">
    <text evidence="2">Belongs to the bacterial solute-binding protein 5 family.</text>
</comment>
<dbReference type="InterPro" id="IPR039424">
    <property type="entry name" value="SBP_5"/>
</dbReference>
<dbReference type="Pfam" id="PF00496">
    <property type="entry name" value="SBP_bac_5"/>
    <property type="match status" value="1"/>
</dbReference>
<organism evidence="8">
    <name type="scientific">Lactobacillus delbrueckii subsp. lactis</name>
    <dbReference type="NCBI Taxonomy" id="29397"/>
    <lineage>
        <taxon>Bacteria</taxon>
        <taxon>Bacillati</taxon>
        <taxon>Bacillota</taxon>
        <taxon>Bacilli</taxon>
        <taxon>Lactobacillales</taxon>
        <taxon>Lactobacillaceae</taxon>
        <taxon>Lactobacillus</taxon>
    </lineage>
</organism>
<dbReference type="GO" id="GO:0015833">
    <property type="term" value="P:peptide transport"/>
    <property type="evidence" value="ECO:0007669"/>
    <property type="project" value="UniProtKB-KW"/>
</dbReference>
<gene>
    <name evidence="8" type="ORF">DQL93_09670</name>
</gene>
<dbReference type="PIRSF" id="PIRSF002741">
    <property type="entry name" value="MppA"/>
    <property type="match status" value="1"/>
</dbReference>
<name>A0A381KWF5_LACDL</name>
<dbReference type="GO" id="GO:0030313">
    <property type="term" value="C:cell envelope"/>
    <property type="evidence" value="ECO:0007669"/>
    <property type="project" value="UniProtKB-SubCell"/>
</dbReference>
<dbReference type="InterPro" id="IPR030678">
    <property type="entry name" value="Peptide/Ni-bd"/>
</dbReference>
<keyword evidence="5" id="KW-0653">Protein transport</keyword>
<feature type="domain" description="Solute-binding protein family 5" evidence="7">
    <location>
        <begin position="76"/>
        <end position="458"/>
    </location>
</feature>
<dbReference type="Gene3D" id="3.40.190.10">
    <property type="entry name" value="Periplasmic binding protein-like II"/>
    <property type="match status" value="1"/>
</dbReference>
<evidence type="ECO:0000256" key="6">
    <source>
        <dbReference type="SAM" id="SignalP"/>
    </source>
</evidence>
<dbReference type="PANTHER" id="PTHR30290">
    <property type="entry name" value="PERIPLASMIC BINDING COMPONENT OF ABC TRANSPORTER"/>
    <property type="match status" value="1"/>
</dbReference>
<dbReference type="GO" id="GO:0043190">
    <property type="term" value="C:ATP-binding cassette (ABC) transporter complex"/>
    <property type="evidence" value="ECO:0007669"/>
    <property type="project" value="InterPro"/>
</dbReference>
<evidence type="ECO:0000313" key="8">
    <source>
        <dbReference type="EMBL" id="AZA16713.1"/>
    </source>
</evidence>
<dbReference type="InterPro" id="IPR000914">
    <property type="entry name" value="SBP_5_dom"/>
</dbReference>
<evidence type="ECO:0000256" key="2">
    <source>
        <dbReference type="ARBA" id="ARBA00005695"/>
    </source>
</evidence>
<dbReference type="Gene3D" id="3.10.105.10">
    <property type="entry name" value="Dipeptide-binding Protein, Domain 3"/>
    <property type="match status" value="1"/>
</dbReference>
<evidence type="ECO:0000259" key="7">
    <source>
        <dbReference type="Pfam" id="PF00496"/>
    </source>
</evidence>
<sequence>MTLKKITAAGLLTASALVLAACGQQKNSQSQTKQVLNWTESAQISTQDPSLTTDSTSFQALLNTQEGLYRLDKKQKPQLALAKSAKVTDGGKTYTFVLRDAKWSNGQAITANDFVYSYRRSLNPKTKSSMAFYLYQIVNAEAINAGKKPVSSLGVKALSKNKLQIKLVRPVSYFKLLLAFPLFFPENQQFIEKVGSKYGTAAKYTISSGPFKLTKWTGSNKQFTLVKNQNYWDKKNVKLDKVNETISETSSTAYNLYQAGKLDETYLTREQVKANKGKSTFYGRPASAIQRLELNRKKVKAFNNFNIRRALSLAIDRESLAKVLSDGSVAAKGFVPSGMGNNPTTGEAFYKEAYVKEAVSYNLKEAKKYLAKGYKELGIKSLNLNLTVSDTDSAKQVGEFLQSKLGELPGVKITVTILPYTTLISRQSAGNYQLTIKNWQAILGDPINFLDVFEKDSSYNTSGFASSKYDQLLNEAENVYGNKPVQRWKRLVAAEKLLMNEQGTIPLIQTAKPQLVQSYVKNVSYNPLGIPYDFKLLYIKK</sequence>
<feature type="signal peptide" evidence="6">
    <location>
        <begin position="1"/>
        <end position="20"/>
    </location>
</feature>
<dbReference type="GO" id="GO:1904680">
    <property type="term" value="F:peptide transmembrane transporter activity"/>
    <property type="evidence" value="ECO:0007669"/>
    <property type="project" value="TreeGrafter"/>
</dbReference>
<dbReference type="EMBL" id="CP031023">
    <property type="protein sequence ID" value="AZA16713.1"/>
    <property type="molecule type" value="Genomic_DNA"/>
</dbReference>